<feature type="region of interest" description="Disordered" evidence="1">
    <location>
        <begin position="100"/>
        <end position="233"/>
    </location>
</feature>
<protein>
    <submittedName>
        <fullName evidence="3">ATP-dependent RNA helicase ddx54-like</fullName>
    </submittedName>
</protein>
<dbReference type="Proteomes" id="UP000735302">
    <property type="component" value="Unassembled WGS sequence"/>
</dbReference>
<dbReference type="AlphaFoldDB" id="A0AAV4CDY9"/>
<dbReference type="InterPro" id="IPR012541">
    <property type="entry name" value="DBP10_C"/>
</dbReference>
<accession>A0AAV4CDY9</accession>
<reference evidence="3 4" key="1">
    <citation type="journal article" date="2021" name="Elife">
        <title>Chloroplast acquisition without the gene transfer in kleptoplastic sea slugs, Plakobranchus ocellatus.</title>
        <authorList>
            <person name="Maeda T."/>
            <person name="Takahashi S."/>
            <person name="Yoshida T."/>
            <person name="Shimamura S."/>
            <person name="Takaki Y."/>
            <person name="Nagai Y."/>
            <person name="Toyoda A."/>
            <person name="Suzuki Y."/>
            <person name="Arimoto A."/>
            <person name="Ishii H."/>
            <person name="Satoh N."/>
            <person name="Nishiyama T."/>
            <person name="Hasebe M."/>
            <person name="Maruyama T."/>
            <person name="Minagawa J."/>
            <person name="Obokata J."/>
            <person name="Shigenobu S."/>
        </authorList>
    </citation>
    <scope>NUCLEOTIDE SEQUENCE [LARGE SCALE GENOMIC DNA]</scope>
</reference>
<keyword evidence="3" id="KW-0347">Helicase</keyword>
<feature type="compositionally biased region" description="Gly residues" evidence="1">
    <location>
        <begin position="211"/>
        <end position="227"/>
    </location>
</feature>
<keyword evidence="4" id="KW-1185">Reference proteome</keyword>
<organism evidence="3 4">
    <name type="scientific">Plakobranchus ocellatus</name>
    <dbReference type="NCBI Taxonomy" id="259542"/>
    <lineage>
        <taxon>Eukaryota</taxon>
        <taxon>Metazoa</taxon>
        <taxon>Spiralia</taxon>
        <taxon>Lophotrochozoa</taxon>
        <taxon>Mollusca</taxon>
        <taxon>Gastropoda</taxon>
        <taxon>Heterobranchia</taxon>
        <taxon>Euthyneura</taxon>
        <taxon>Panpulmonata</taxon>
        <taxon>Sacoglossa</taxon>
        <taxon>Placobranchoidea</taxon>
        <taxon>Plakobranchidae</taxon>
        <taxon>Plakobranchus</taxon>
    </lineage>
</organism>
<evidence type="ECO:0000313" key="4">
    <source>
        <dbReference type="Proteomes" id="UP000735302"/>
    </source>
</evidence>
<feature type="domain" description="DBP10 C-terminal" evidence="2">
    <location>
        <begin position="27"/>
        <end position="93"/>
    </location>
</feature>
<proteinExistence type="predicted"/>
<dbReference type="SMART" id="SM01123">
    <property type="entry name" value="DBP10CT"/>
    <property type="match status" value="1"/>
</dbReference>
<keyword evidence="3" id="KW-0067">ATP-binding</keyword>
<dbReference type="GO" id="GO:0003723">
    <property type="term" value="F:RNA binding"/>
    <property type="evidence" value="ECO:0007669"/>
    <property type="project" value="InterPro"/>
</dbReference>
<keyword evidence="3" id="KW-0547">Nucleotide-binding</keyword>
<feature type="compositionally biased region" description="Acidic residues" evidence="1">
    <location>
        <begin position="100"/>
        <end position="110"/>
    </location>
</feature>
<dbReference type="EMBL" id="BLXT01006100">
    <property type="protein sequence ID" value="GFO28949.1"/>
    <property type="molecule type" value="Genomic_DNA"/>
</dbReference>
<sequence>MKHLYSALYRLSINGNFEREAASAVLDFTNMDDEPDNKKKRKWDRKRKKYVTETVQDPKKKKIKTESGNWIQASYKSSAYPYLCFIYLDWRNRTKIAEQEEAMNDGEDSDGEGRGGSRGRTNNKPHRQNSIAGTGKFTVAGMNNRRWHRKGMENPMGQASKQKFKRGGKNAMGLKSSEQILKSRRHKAKVQNFQKYREGVRAKRKGKDHGGGGGGAKRRGGGGGKKGPGGKKR</sequence>
<evidence type="ECO:0000256" key="1">
    <source>
        <dbReference type="SAM" id="MobiDB-lite"/>
    </source>
</evidence>
<gene>
    <name evidence="3" type="ORF">PoB_005545400</name>
</gene>
<dbReference type="GO" id="GO:0003724">
    <property type="term" value="F:RNA helicase activity"/>
    <property type="evidence" value="ECO:0007669"/>
    <property type="project" value="InterPro"/>
</dbReference>
<comment type="caution">
    <text evidence="3">The sequence shown here is derived from an EMBL/GenBank/DDBJ whole genome shotgun (WGS) entry which is preliminary data.</text>
</comment>
<name>A0AAV4CDY9_9GAST</name>
<evidence type="ECO:0000313" key="3">
    <source>
        <dbReference type="EMBL" id="GFO28949.1"/>
    </source>
</evidence>
<keyword evidence="3" id="KW-0378">Hydrolase</keyword>
<dbReference type="GO" id="GO:0005524">
    <property type="term" value="F:ATP binding"/>
    <property type="evidence" value="ECO:0007669"/>
    <property type="project" value="InterPro"/>
</dbReference>
<evidence type="ECO:0000259" key="2">
    <source>
        <dbReference type="SMART" id="SM01123"/>
    </source>
</evidence>
<dbReference type="Pfam" id="PF08147">
    <property type="entry name" value="DBP10CT"/>
    <property type="match status" value="1"/>
</dbReference>
<dbReference type="GO" id="GO:0005634">
    <property type="term" value="C:nucleus"/>
    <property type="evidence" value="ECO:0007669"/>
    <property type="project" value="InterPro"/>
</dbReference>